<dbReference type="EMBL" id="IAAA01015695">
    <property type="protein sequence ID" value="LAA05842.1"/>
    <property type="molecule type" value="mRNA"/>
</dbReference>
<dbReference type="AlphaFoldDB" id="A0A2L2YCF1"/>
<reference evidence="2" key="1">
    <citation type="journal article" date="2016" name="Mol. Ecol. Resour.">
        <title>Evaluation of the impact of RNA preservation methods of spiders for de novo transcriptome assembly.</title>
        <authorList>
            <person name="Kono N."/>
            <person name="Nakamura H."/>
            <person name="Ito Y."/>
            <person name="Tomita M."/>
            <person name="Arakawa K."/>
        </authorList>
    </citation>
    <scope>NUCLEOTIDE SEQUENCE</scope>
    <source>
        <tissue evidence="2">Whole body</tissue>
    </source>
</reference>
<accession>A0A2L2YCF1</accession>
<feature type="region of interest" description="Disordered" evidence="1">
    <location>
        <begin position="175"/>
        <end position="194"/>
    </location>
</feature>
<name>A0A2L2YCF1_PARTP</name>
<proteinExistence type="evidence at transcript level"/>
<evidence type="ECO:0000313" key="2">
    <source>
        <dbReference type="EMBL" id="LAA05842.1"/>
    </source>
</evidence>
<evidence type="ECO:0000256" key="1">
    <source>
        <dbReference type="SAM" id="MobiDB-lite"/>
    </source>
</evidence>
<sequence length="314" mass="34697">MNQESLFYSSNGSMPVNNTQLQFHNLCQMQPPTEAWSNPFATHNISALPNMGSSAQPTMDPPLVTPVSTAIYGTTSTCSWAHTVPSLMPWVPKGDASLVRFSAPIHPDPCTSQTATSWELMHNNSTPPPSQINLKRKTDLEGSEDTPQKMCITEEKMAARFRDMHISNQFIIPSESSTYESGNSSSSASASVNKSPSNLQQLEIMLQDAGSSDTTSKSLILAPELKKLVEPEKILSTFLNKIEKPSMALVVWQPPNNKLTEKHNDIPKGEASDIKHNNNNLTPQQLSMMCHQYLSSQETSDKLCQIFPEDEMET</sequence>
<protein>
    <submittedName>
        <fullName evidence="2">Uncharacterized protein</fullName>
    </submittedName>
</protein>
<dbReference type="OrthoDB" id="10022757at2759"/>
<organism evidence="2">
    <name type="scientific">Parasteatoda tepidariorum</name>
    <name type="common">Common house spider</name>
    <name type="synonym">Achaearanea tepidariorum</name>
    <dbReference type="NCBI Taxonomy" id="114398"/>
    <lineage>
        <taxon>Eukaryota</taxon>
        <taxon>Metazoa</taxon>
        <taxon>Ecdysozoa</taxon>
        <taxon>Arthropoda</taxon>
        <taxon>Chelicerata</taxon>
        <taxon>Arachnida</taxon>
        <taxon>Araneae</taxon>
        <taxon>Araneomorphae</taxon>
        <taxon>Entelegynae</taxon>
        <taxon>Araneoidea</taxon>
        <taxon>Theridiidae</taxon>
        <taxon>Parasteatoda</taxon>
    </lineage>
</organism>